<comment type="caution">
    <text evidence="2">The sequence shown here is derived from an EMBL/GenBank/DDBJ whole genome shotgun (WGS) entry which is preliminary data.</text>
</comment>
<keyword evidence="3" id="KW-1185">Reference proteome</keyword>
<protein>
    <submittedName>
        <fullName evidence="2">Uncharacterized protein</fullName>
    </submittedName>
</protein>
<sequence length="134" mass="15826">MFYGIAARMRRSGIMYNMTTTRRVATAEVNVLYFKDYVKMKAGTRSYVWCPSNAAKMDDQWGNVQEWDRETNENVHEWDRETKATGDENLHEWIGSWVGNVHEWMGRCTRVDGEMNGKSRQEGEGDRRSREEYK</sequence>
<reference evidence="2" key="1">
    <citation type="submission" date="2023-03" db="EMBL/GenBank/DDBJ databases">
        <title>Massive genome expansion in bonnet fungi (Mycena s.s.) driven by repeated elements and novel gene families across ecological guilds.</title>
        <authorList>
            <consortium name="Lawrence Berkeley National Laboratory"/>
            <person name="Harder C.B."/>
            <person name="Miyauchi S."/>
            <person name="Viragh M."/>
            <person name="Kuo A."/>
            <person name="Thoen E."/>
            <person name="Andreopoulos B."/>
            <person name="Lu D."/>
            <person name="Skrede I."/>
            <person name="Drula E."/>
            <person name="Henrissat B."/>
            <person name="Morin E."/>
            <person name="Kohler A."/>
            <person name="Barry K."/>
            <person name="LaButti K."/>
            <person name="Morin E."/>
            <person name="Salamov A."/>
            <person name="Lipzen A."/>
            <person name="Mereny Z."/>
            <person name="Hegedus B."/>
            <person name="Baldrian P."/>
            <person name="Stursova M."/>
            <person name="Weitz H."/>
            <person name="Taylor A."/>
            <person name="Grigoriev I.V."/>
            <person name="Nagy L.G."/>
            <person name="Martin F."/>
            <person name="Kauserud H."/>
        </authorList>
    </citation>
    <scope>NUCLEOTIDE SEQUENCE</scope>
    <source>
        <strain evidence="2">CBHHK182m</strain>
    </source>
</reference>
<feature type="region of interest" description="Disordered" evidence="1">
    <location>
        <begin position="113"/>
        <end position="134"/>
    </location>
</feature>
<organism evidence="2 3">
    <name type="scientific">Mycena metata</name>
    <dbReference type="NCBI Taxonomy" id="1033252"/>
    <lineage>
        <taxon>Eukaryota</taxon>
        <taxon>Fungi</taxon>
        <taxon>Dikarya</taxon>
        <taxon>Basidiomycota</taxon>
        <taxon>Agaricomycotina</taxon>
        <taxon>Agaricomycetes</taxon>
        <taxon>Agaricomycetidae</taxon>
        <taxon>Agaricales</taxon>
        <taxon>Marasmiineae</taxon>
        <taxon>Mycenaceae</taxon>
        <taxon>Mycena</taxon>
    </lineage>
</organism>
<dbReference type="Proteomes" id="UP001215598">
    <property type="component" value="Unassembled WGS sequence"/>
</dbReference>
<evidence type="ECO:0000313" key="3">
    <source>
        <dbReference type="Proteomes" id="UP001215598"/>
    </source>
</evidence>
<name>A0AAD7HUQ1_9AGAR</name>
<evidence type="ECO:0000256" key="1">
    <source>
        <dbReference type="SAM" id="MobiDB-lite"/>
    </source>
</evidence>
<dbReference type="AlphaFoldDB" id="A0AAD7HUQ1"/>
<dbReference type="EMBL" id="JARKIB010000170">
    <property type="protein sequence ID" value="KAJ7728772.1"/>
    <property type="molecule type" value="Genomic_DNA"/>
</dbReference>
<proteinExistence type="predicted"/>
<evidence type="ECO:0000313" key="2">
    <source>
        <dbReference type="EMBL" id="KAJ7728772.1"/>
    </source>
</evidence>
<accession>A0AAD7HUQ1</accession>
<gene>
    <name evidence="2" type="ORF">B0H16DRAFT_1470357</name>
</gene>